<sequence length="254" mass="25806">MTTTMRRRIIAGFTALALALFGAVVLVQYVRGADERAQAGEEQVSVLVVGREVPKGADVATVRSAVVEEQVPARLVSDGALTDVAALDALAGKLTTAPLLAGEQVQSARFAVPHVDELEADGSAPVPAGMVEMSLTLEPQRALGGQLAPHDVVDVVVSTPETIPGTTTQRPVSRQALADVLVTRVDNGVPASSEDGAATAAGTDAVTVTLAVLPQDAPVLAAGAELGTVWLTLVTDASSDDTTLTATTPSGGDK</sequence>
<keyword evidence="3" id="KW-1185">Reference proteome</keyword>
<name>A0A521DPH2_9ACTN</name>
<evidence type="ECO:0000259" key="1">
    <source>
        <dbReference type="Pfam" id="PF16976"/>
    </source>
</evidence>
<evidence type="ECO:0000313" key="2">
    <source>
        <dbReference type="EMBL" id="SMO73528.1"/>
    </source>
</evidence>
<dbReference type="Proteomes" id="UP000317484">
    <property type="component" value="Unassembled WGS sequence"/>
</dbReference>
<dbReference type="RefSeq" id="WP_142458479.1">
    <property type="nucleotide sequence ID" value="NZ_FXTJ01000003.1"/>
</dbReference>
<dbReference type="InterPro" id="IPR031571">
    <property type="entry name" value="RcpC_dom"/>
</dbReference>
<proteinExistence type="predicted"/>
<reference evidence="2 3" key="1">
    <citation type="submission" date="2017-05" db="EMBL/GenBank/DDBJ databases">
        <authorList>
            <person name="Varghese N."/>
            <person name="Submissions S."/>
        </authorList>
    </citation>
    <scope>NUCLEOTIDE SEQUENCE [LARGE SCALE GENOMIC DNA]</scope>
    <source>
        <strain evidence="2 3">DSM 46834</strain>
    </source>
</reference>
<dbReference type="NCBIfam" id="TIGR03177">
    <property type="entry name" value="pilus_cpaB"/>
    <property type="match status" value="1"/>
</dbReference>
<dbReference type="EMBL" id="FXTJ01000003">
    <property type="protein sequence ID" value="SMO73528.1"/>
    <property type="molecule type" value="Genomic_DNA"/>
</dbReference>
<protein>
    <submittedName>
        <fullName evidence="2">Pilus assembly protein CpaB</fullName>
    </submittedName>
</protein>
<organism evidence="2 3">
    <name type="scientific">Geodermatophilus aquaeductus</name>
    <dbReference type="NCBI Taxonomy" id="1564161"/>
    <lineage>
        <taxon>Bacteria</taxon>
        <taxon>Bacillati</taxon>
        <taxon>Actinomycetota</taxon>
        <taxon>Actinomycetes</taxon>
        <taxon>Geodermatophilales</taxon>
        <taxon>Geodermatophilaceae</taxon>
        <taxon>Geodermatophilus</taxon>
    </lineage>
</organism>
<dbReference type="Pfam" id="PF16976">
    <property type="entry name" value="RcpC"/>
    <property type="match status" value="1"/>
</dbReference>
<evidence type="ECO:0000313" key="3">
    <source>
        <dbReference type="Proteomes" id="UP000317484"/>
    </source>
</evidence>
<gene>
    <name evidence="2" type="ORF">SAMN06273567_103394</name>
</gene>
<dbReference type="AlphaFoldDB" id="A0A521DPH2"/>
<dbReference type="InterPro" id="IPR017592">
    <property type="entry name" value="Pilus_assmbl_Flp-typ_CpaB"/>
</dbReference>
<accession>A0A521DPH2</accession>
<feature type="domain" description="Flp pilus assembly protein RcpC/CpaB" evidence="1">
    <location>
        <begin position="124"/>
        <end position="233"/>
    </location>
</feature>